<name>A0A811YSH8_NYCPR</name>
<evidence type="ECO:0000313" key="14">
    <source>
        <dbReference type="EMBL" id="CAD7679519.1"/>
    </source>
</evidence>
<evidence type="ECO:0000256" key="2">
    <source>
        <dbReference type="ARBA" id="ARBA00004123"/>
    </source>
</evidence>
<evidence type="ECO:0000256" key="11">
    <source>
        <dbReference type="PROSITE-ProRule" id="PRU00042"/>
    </source>
</evidence>
<evidence type="ECO:0000256" key="12">
    <source>
        <dbReference type="SAM" id="MobiDB-lite"/>
    </source>
</evidence>
<evidence type="ECO:0000256" key="10">
    <source>
        <dbReference type="ARBA" id="ARBA00023242"/>
    </source>
</evidence>
<dbReference type="GO" id="GO:0000981">
    <property type="term" value="F:DNA-binding transcription factor activity, RNA polymerase II-specific"/>
    <property type="evidence" value="ECO:0007669"/>
    <property type="project" value="TreeGrafter"/>
</dbReference>
<evidence type="ECO:0000259" key="13">
    <source>
        <dbReference type="PROSITE" id="PS50157"/>
    </source>
</evidence>
<protein>
    <submittedName>
        <fullName evidence="14">(raccoon dog) hypothetical protein</fullName>
    </submittedName>
</protein>
<feature type="region of interest" description="Disordered" evidence="12">
    <location>
        <begin position="1"/>
        <end position="49"/>
    </location>
</feature>
<keyword evidence="5 11" id="KW-0863">Zinc-finger</keyword>
<dbReference type="FunFam" id="3.30.160.60:FF:000446">
    <property type="entry name" value="Zinc finger protein"/>
    <property type="match status" value="1"/>
</dbReference>
<feature type="region of interest" description="Disordered" evidence="12">
    <location>
        <begin position="62"/>
        <end position="162"/>
    </location>
</feature>
<dbReference type="EMBL" id="CAJHUB010000733">
    <property type="protein sequence ID" value="CAD7679519.1"/>
    <property type="molecule type" value="Genomic_DNA"/>
</dbReference>
<evidence type="ECO:0000313" key="15">
    <source>
        <dbReference type="Proteomes" id="UP000645828"/>
    </source>
</evidence>
<keyword evidence="9" id="KW-0804">Transcription</keyword>
<dbReference type="InterPro" id="IPR036236">
    <property type="entry name" value="Znf_C2H2_sf"/>
</dbReference>
<dbReference type="FunFam" id="3.30.160.60:FF:000097">
    <property type="entry name" value="Zinc finger protein"/>
    <property type="match status" value="1"/>
</dbReference>
<evidence type="ECO:0000256" key="3">
    <source>
        <dbReference type="ARBA" id="ARBA00022723"/>
    </source>
</evidence>
<evidence type="ECO:0000256" key="9">
    <source>
        <dbReference type="ARBA" id="ARBA00023163"/>
    </source>
</evidence>
<accession>A0A811YSH8</accession>
<dbReference type="SUPFAM" id="SSF57667">
    <property type="entry name" value="beta-beta-alpha zinc fingers"/>
    <property type="match status" value="2"/>
</dbReference>
<dbReference type="Proteomes" id="UP000645828">
    <property type="component" value="Unassembled WGS sequence"/>
</dbReference>
<dbReference type="GO" id="GO:0003677">
    <property type="term" value="F:DNA binding"/>
    <property type="evidence" value="ECO:0007669"/>
    <property type="project" value="UniProtKB-KW"/>
</dbReference>
<feature type="domain" description="C2H2-type" evidence="13">
    <location>
        <begin position="281"/>
        <end position="308"/>
    </location>
</feature>
<evidence type="ECO:0000256" key="1">
    <source>
        <dbReference type="ARBA" id="ARBA00003767"/>
    </source>
</evidence>
<feature type="compositionally biased region" description="Gly residues" evidence="12">
    <location>
        <begin position="152"/>
        <end position="162"/>
    </location>
</feature>
<keyword evidence="7" id="KW-0805">Transcription regulation</keyword>
<evidence type="ECO:0000256" key="8">
    <source>
        <dbReference type="ARBA" id="ARBA00023125"/>
    </source>
</evidence>
<dbReference type="Gene3D" id="3.30.160.60">
    <property type="entry name" value="Classic Zinc Finger"/>
    <property type="match status" value="3"/>
</dbReference>
<feature type="compositionally biased region" description="Low complexity" evidence="12">
    <location>
        <begin position="37"/>
        <end position="49"/>
    </location>
</feature>
<keyword evidence="10" id="KW-0539">Nucleus</keyword>
<keyword evidence="4" id="KW-0677">Repeat</keyword>
<dbReference type="InterPro" id="IPR013087">
    <property type="entry name" value="Znf_C2H2_type"/>
</dbReference>
<reference evidence="14" key="1">
    <citation type="submission" date="2020-12" db="EMBL/GenBank/DDBJ databases">
        <authorList>
            <consortium name="Molecular Ecology Group"/>
        </authorList>
    </citation>
    <scope>NUCLEOTIDE SEQUENCE</scope>
    <source>
        <strain evidence="14">TBG_1078</strain>
    </source>
</reference>
<sequence>MWQLPSRSRPQWPREDRRPGREAARWNGKTRPHSCLPAPAHAGAPGDPSARCFQQEVLQQGPEEGGCLPLRSSAASGLSPSAAASCQAAWSQQQLEGGARGQLPGQMAAQPAASREAPPARESREVARSLDTGSALEKAKAVEGEDEDLKVPGGGGQTPGGSPTGVHLTCCEFGSSCWEPAPGGPGGGLALLEVGGGGVRGRGGQSGCTLGARAGGDPSSGCRGVGAAGGAEAAAGRGALCVCPLCSKLLPGAHVLQGHLSAHFREREGPRARLSPDGPAPTCPLCGKTFSCAYTLKRQERTHSGEKPYTCVQCGKGFQYSHDLSRHAVVHMREKPHACRWCERRFTQSGGLCRHVRKFLFFFFFFFLERQKCFILKHWKTIERQMSII</sequence>
<evidence type="ECO:0000256" key="6">
    <source>
        <dbReference type="ARBA" id="ARBA00022833"/>
    </source>
</evidence>
<organism evidence="14 15">
    <name type="scientific">Nyctereutes procyonoides</name>
    <name type="common">Raccoon dog</name>
    <name type="synonym">Canis procyonoides</name>
    <dbReference type="NCBI Taxonomy" id="34880"/>
    <lineage>
        <taxon>Eukaryota</taxon>
        <taxon>Metazoa</taxon>
        <taxon>Chordata</taxon>
        <taxon>Craniata</taxon>
        <taxon>Vertebrata</taxon>
        <taxon>Euteleostomi</taxon>
        <taxon>Mammalia</taxon>
        <taxon>Eutheria</taxon>
        <taxon>Laurasiatheria</taxon>
        <taxon>Carnivora</taxon>
        <taxon>Caniformia</taxon>
        <taxon>Canidae</taxon>
        <taxon>Nyctereutes</taxon>
    </lineage>
</organism>
<keyword evidence="15" id="KW-1185">Reference proteome</keyword>
<dbReference type="PANTHER" id="PTHR24394">
    <property type="entry name" value="ZINC FINGER PROTEIN"/>
    <property type="match status" value="1"/>
</dbReference>
<proteinExistence type="predicted"/>
<keyword evidence="8" id="KW-0238">DNA-binding</keyword>
<feature type="compositionally biased region" description="Basic and acidic residues" evidence="12">
    <location>
        <begin position="118"/>
        <end position="128"/>
    </location>
</feature>
<comment type="function">
    <text evidence="1">May be involved in transcriptional regulation.</text>
</comment>
<dbReference type="PROSITE" id="PS50157">
    <property type="entry name" value="ZINC_FINGER_C2H2_2"/>
    <property type="match status" value="2"/>
</dbReference>
<comment type="caution">
    <text evidence="14">The sequence shown here is derived from an EMBL/GenBank/DDBJ whole genome shotgun (WGS) entry which is preliminary data.</text>
</comment>
<feature type="domain" description="C2H2-type" evidence="13">
    <location>
        <begin position="309"/>
        <end position="336"/>
    </location>
</feature>
<evidence type="ECO:0000256" key="5">
    <source>
        <dbReference type="ARBA" id="ARBA00022771"/>
    </source>
</evidence>
<feature type="compositionally biased region" description="Basic and acidic residues" evidence="12">
    <location>
        <begin position="12"/>
        <end position="24"/>
    </location>
</feature>
<keyword evidence="6" id="KW-0862">Zinc</keyword>
<keyword evidence="3" id="KW-0479">Metal-binding</keyword>
<dbReference type="AlphaFoldDB" id="A0A811YSH8"/>
<dbReference type="GO" id="GO:0008270">
    <property type="term" value="F:zinc ion binding"/>
    <property type="evidence" value="ECO:0007669"/>
    <property type="project" value="UniProtKB-KW"/>
</dbReference>
<dbReference type="GO" id="GO:0005634">
    <property type="term" value="C:nucleus"/>
    <property type="evidence" value="ECO:0007669"/>
    <property type="project" value="UniProtKB-SubCell"/>
</dbReference>
<evidence type="ECO:0000256" key="4">
    <source>
        <dbReference type="ARBA" id="ARBA00022737"/>
    </source>
</evidence>
<dbReference type="Pfam" id="PF00096">
    <property type="entry name" value="zf-C2H2"/>
    <property type="match status" value="1"/>
</dbReference>
<dbReference type="SMART" id="SM00355">
    <property type="entry name" value="ZnF_C2H2"/>
    <property type="match status" value="4"/>
</dbReference>
<dbReference type="PROSITE" id="PS00028">
    <property type="entry name" value="ZINC_FINGER_C2H2_1"/>
    <property type="match status" value="2"/>
</dbReference>
<evidence type="ECO:0000256" key="7">
    <source>
        <dbReference type="ARBA" id="ARBA00023015"/>
    </source>
</evidence>
<feature type="compositionally biased region" description="Low complexity" evidence="12">
    <location>
        <begin position="108"/>
        <end position="117"/>
    </location>
</feature>
<feature type="compositionally biased region" description="Low complexity" evidence="12">
    <location>
        <begin position="72"/>
        <end position="94"/>
    </location>
</feature>
<dbReference type="PANTHER" id="PTHR24394:SF20">
    <property type="entry name" value="ZINC FINGER AND BTB DOMAIN-CONTAINING PROTEIN 42"/>
    <property type="match status" value="1"/>
</dbReference>
<gene>
    <name evidence="14" type="ORF">NYPRO_LOCUS12318</name>
</gene>
<comment type="subcellular location">
    <subcellularLocation>
        <location evidence="2">Nucleus</location>
    </subcellularLocation>
</comment>
<dbReference type="FunFam" id="3.30.160.60:FF:000096">
    <property type="entry name" value="Zinc finger and BTB domain-containing protein 18 isoform 1"/>
    <property type="match status" value="1"/>
</dbReference>